<organism evidence="3">
    <name type="scientific">Photinus pyralis</name>
    <name type="common">Common eastern firefly</name>
    <name type="synonym">Lampyris pyralis</name>
    <dbReference type="NCBI Taxonomy" id="7054"/>
    <lineage>
        <taxon>Eukaryota</taxon>
        <taxon>Metazoa</taxon>
        <taxon>Ecdysozoa</taxon>
        <taxon>Arthropoda</taxon>
        <taxon>Hexapoda</taxon>
        <taxon>Insecta</taxon>
        <taxon>Pterygota</taxon>
        <taxon>Neoptera</taxon>
        <taxon>Endopterygota</taxon>
        <taxon>Coleoptera</taxon>
        <taxon>Polyphaga</taxon>
        <taxon>Elateriformia</taxon>
        <taxon>Elateroidea</taxon>
        <taxon>Lampyridae</taxon>
        <taxon>Lampyrinae</taxon>
        <taxon>Photinus</taxon>
    </lineage>
</organism>
<evidence type="ECO:0000313" key="3">
    <source>
        <dbReference type="EMBL" id="JAV57300.1"/>
    </source>
</evidence>
<feature type="chain" id="PRO_5012169031" description="Fibronectin type-III domain-containing protein" evidence="1">
    <location>
        <begin position="22"/>
        <end position="214"/>
    </location>
</feature>
<dbReference type="InterPro" id="IPR013783">
    <property type="entry name" value="Ig-like_fold"/>
</dbReference>
<dbReference type="AlphaFoldDB" id="A0A1Y1KAX6"/>
<dbReference type="Gene3D" id="2.60.40.10">
    <property type="entry name" value="Immunoglobulins"/>
    <property type="match status" value="1"/>
</dbReference>
<reference evidence="3" key="1">
    <citation type="journal article" date="2016" name="Sci. Rep.">
        <title>Molecular characterization of firefly nuptial gifts: a multi-omics approach sheds light on postcopulatory sexual selection.</title>
        <authorList>
            <person name="Al-Wathiqui N."/>
            <person name="Fallon T.R."/>
            <person name="South A."/>
            <person name="Weng J.K."/>
            <person name="Lewis S.M."/>
        </authorList>
    </citation>
    <scope>NUCLEOTIDE SEQUENCE</scope>
</reference>
<dbReference type="SMART" id="SM00060">
    <property type="entry name" value="FN3"/>
    <property type="match status" value="2"/>
</dbReference>
<dbReference type="Pfam" id="PF00041">
    <property type="entry name" value="fn3"/>
    <property type="match status" value="1"/>
</dbReference>
<dbReference type="InterPro" id="IPR003961">
    <property type="entry name" value="FN3_dom"/>
</dbReference>
<dbReference type="PROSITE" id="PS50853">
    <property type="entry name" value="FN3"/>
    <property type="match status" value="1"/>
</dbReference>
<dbReference type="EMBL" id="GEZM01090275">
    <property type="protein sequence ID" value="JAV57300.1"/>
    <property type="molecule type" value="Transcribed_RNA"/>
</dbReference>
<keyword evidence="1" id="KW-0732">Signal</keyword>
<sequence length="214" mass="24781">MLSALILFFFTFQVYFFPLNAQKIPQSVTAIEATQMTSTVAYLKWRKPESNFTLTHYDVQFSEIGDEYLDAEEYLTTVDGIVEHAKLTGLKTNQRYIIYIYSIFQEVASHPSTVDIKLTWIDKYLPIKPDFRHELKNDGKDVGITWLPNIKNPGDRFFASYRKKGDAAFVNSKSESESLSIDVRNVERNHLYEFYVTACYGNQMAISDIKEIHT</sequence>
<feature type="signal peptide" evidence="1">
    <location>
        <begin position="1"/>
        <end position="21"/>
    </location>
</feature>
<accession>A0A1Y1KAX6</accession>
<dbReference type="SUPFAM" id="SSF49265">
    <property type="entry name" value="Fibronectin type III"/>
    <property type="match status" value="1"/>
</dbReference>
<protein>
    <recommendedName>
        <fullName evidence="2">Fibronectin type-III domain-containing protein</fullName>
    </recommendedName>
</protein>
<name>A0A1Y1KAX6_PHOPY</name>
<dbReference type="InterPro" id="IPR036116">
    <property type="entry name" value="FN3_sf"/>
</dbReference>
<proteinExistence type="predicted"/>
<evidence type="ECO:0000256" key="1">
    <source>
        <dbReference type="SAM" id="SignalP"/>
    </source>
</evidence>
<dbReference type="CDD" id="cd00063">
    <property type="entry name" value="FN3"/>
    <property type="match status" value="1"/>
</dbReference>
<evidence type="ECO:0000259" key="2">
    <source>
        <dbReference type="PROSITE" id="PS50853"/>
    </source>
</evidence>
<feature type="domain" description="Fibronectin type-III" evidence="2">
    <location>
        <begin position="24"/>
        <end position="122"/>
    </location>
</feature>